<protein>
    <submittedName>
        <fullName evidence="1">Uncharacterized protein</fullName>
    </submittedName>
</protein>
<sequence>MLAVSRVCQACLYFFRFFARPSSWPLLGGGFASFRRNFGPWGERDLAQYSGLWVETDVVTEQPLFHAPFAVHIQLGDPSRYDHGAAFAIPSGPAGSTYSVFLPFGWFTKQLRWSCRGCTLDTGRINDLSVYALYQEGPFKFKIRQIRAVRDSEVPAFGQAKTLTTASNISSSVQEISRVAMASAERYPVNLGGDAAWIYRKAFDHILAAYEGVSFPSDDRYPAVAHGDWAATAMGSDQVPQLSTTSLDRDMEQQLALNSAGQKSLKGLGFIFVMLVVGNAQSCWS</sequence>
<keyword evidence="2" id="KW-1185">Reference proteome</keyword>
<evidence type="ECO:0000313" key="2">
    <source>
        <dbReference type="Proteomes" id="UP001642484"/>
    </source>
</evidence>
<dbReference type="EMBL" id="CAXAMN010012225">
    <property type="protein sequence ID" value="CAK9037709.1"/>
    <property type="molecule type" value="Genomic_DNA"/>
</dbReference>
<accession>A0ABP0LEV7</accession>
<gene>
    <name evidence="1" type="ORF">CCMP2556_LOCUS20785</name>
</gene>
<evidence type="ECO:0000313" key="1">
    <source>
        <dbReference type="EMBL" id="CAK9037709.1"/>
    </source>
</evidence>
<proteinExistence type="predicted"/>
<dbReference type="Proteomes" id="UP001642484">
    <property type="component" value="Unassembled WGS sequence"/>
</dbReference>
<comment type="caution">
    <text evidence="1">The sequence shown here is derived from an EMBL/GenBank/DDBJ whole genome shotgun (WGS) entry which is preliminary data.</text>
</comment>
<organism evidence="1 2">
    <name type="scientific">Durusdinium trenchii</name>
    <dbReference type="NCBI Taxonomy" id="1381693"/>
    <lineage>
        <taxon>Eukaryota</taxon>
        <taxon>Sar</taxon>
        <taxon>Alveolata</taxon>
        <taxon>Dinophyceae</taxon>
        <taxon>Suessiales</taxon>
        <taxon>Symbiodiniaceae</taxon>
        <taxon>Durusdinium</taxon>
    </lineage>
</organism>
<reference evidence="1 2" key="1">
    <citation type="submission" date="2024-02" db="EMBL/GenBank/DDBJ databases">
        <authorList>
            <person name="Chen Y."/>
            <person name="Shah S."/>
            <person name="Dougan E. K."/>
            <person name="Thang M."/>
            <person name="Chan C."/>
        </authorList>
    </citation>
    <scope>NUCLEOTIDE SEQUENCE [LARGE SCALE GENOMIC DNA]</scope>
</reference>
<name>A0ABP0LEV7_9DINO</name>